<organism evidence="8 9">
    <name type="scientific">Channa striata</name>
    <name type="common">Snakehead murrel</name>
    <name type="synonym">Ophicephalus striatus</name>
    <dbReference type="NCBI Taxonomy" id="64152"/>
    <lineage>
        <taxon>Eukaryota</taxon>
        <taxon>Metazoa</taxon>
        <taxon>Chordata</taxon>
        <taxon>Craniata</taxon>
        <taxon>Vertebrata</taxon>
        <taxon>Euteleostomi</taxon>
        <taxon>Actinopterygii</taxon>
        <taxon>Neopterygii</taxon>
        <taxon>Teleostei</taxon>
        <taxon>Neoteleostei</taxon>
        <taxon>Acanthomorphata</taxon>
        <taxon>Anabantaria</taxon>
        <taxon>Anabantiformes</taxon>
        <taxon>Channoidei</taxon>
        <taxon>Channidae</taxon>
        <taxon>Channa</taxon>
    </lineage>
</organism>
<comment type="function">
    <text evidence="6">Functions as component of the Arp2/3 complex which is involved in regulation of actin polymerization and together with an activating nucleation-promoting factor (NPF) mediates the formation of branched actin networks. Arp2/3 complex plays a critical role in the control of cell morphogenesis via the modulation of cell polarity development.</text>
</comment>
<keyword evidence="5 6" id="KW-0206">Cytoskeleton</keyword>
<evidence type="ECO:0000256" key="4">
    <source>
        <dbReference type="ARBA" id="ARBA00023203"/>
    </source>
</evidence>
<protein>
    <recommendedName>
        <fullName evidence="6">Actin-related protein 2/3 complex subunit 5</fullName>
    </recommendedName>
</protein>
<dbReference type="InterPro" id="IPR006789">
    <property type="entry name" value="ARPC5"/>
</dbReference>
<evidence type="ECO:0000256" key="1">
    <source>
        <dbReference type="ARBA" id="ARBA00004245"/>
    </source>
</evidence>
<accession>A0AA88MT76</accession>
<dbReference type="InterPro" id="IPR036743">
    <property type="entry name" value="ARPC5_sf"/>
</dbReference>
<comment type="subcellular location">
    <subcellularLocation>
        <location evidence="1">Cytoplasm</location>
        <location evidence="1">Cytoskeleton</location>
    </subcellularLocation>
</comment>
<dbReference type="GO" id="GO:0003779">
    <property type="term" value="F:actin binding"/>
    <property type="evidence" value="ECO:0007669"/>
    <property type="project" value="UniProtKB-KW"/>
</dbReference>
<reference evidence="8" key="1">
    <citation type="submission" date="2023-07" db="EMBL/GenBank/DDBJ databases">
        <title>Chromosome-level Genome Assembly of Striped Snakehead (Channa striata).</title>
        <authorList>
            <person name="Liu H."/>
        </authorList>
    </citation>
    <scope>NUCLEOTIDE SEQUENCE</scope>
    <source>
        <strain evidence="8">Gz</strain>
        <tissue evidence="8">Muscle</tissue>
    </source>
</reference>
<dbReference type="GO" id="GO:0005885">
    <property type="term" value="C:Arp2/3 protein complex"/>
    <property type="evidence" value="ECO:0007669"/>
    <property type="project" value="InterPro"/>
</dbReference>
<keyword evidence="4" id="KW-0009">Actin-binding</keyword>
<dbReference type="Proteomes" id="UP001187415">
    <property type="component" value="Unassembled WGS sequence"/>
</dbReference>
<dbReference type="SUPFAM" id="SSF69103">
    <property type="entry name" value="Arp2/3 complex 16 kDa subunit ARPC5"/>
    <property type="match status" value="1"/>
</dbReference>
<name>A0AA88MT76_CHASR</name>
<dbReference type="PIRSF" id="PIRSF039096">
    <property type="entry name" value="p16-ARC"/>
    <property type="match status" value="1"/>
</dbReference>
<gene>
    <name evidence="8" type="ORF">Q5P01_010658</name>
</gene>
<evidence type="ECO:0000256" key="2">
    <source>
        <dbReference type="ARBA" id="ARBA00006084"/>
    </source>
</evidence>
<evidence type="ECO:0000256" key="7">
    <source>
        <dbReference type="SAM" id="MobiDB-lite"/>
    </source>
</evidence>
<dbReference type="Pfam" id="PF04699">
    <property type="entry name" value="P16-Arc"/>
    <property type="match status" value="1"/>
</dbReference>
<keyword evidence="9" id="KW-1185">Reference proteome</keyword>
<sequence length="156" mass="16997">MSKNTASDRFRKVDVDEYDENKFVDEEDGGENQGGPDEAEVDGLLRQYPSAALGNMNAALLAVLKNPPVNTKNQNAKERAELLVVKVLSSFKSSDIEKAVGSLDRAGVDLLMKYIYRGFEKPSDNSSAVLLQWHEKALAVGGVGSIVRVLTARKTV</sequence>
<dbReference type="AlphaFoldDB" id="A0AA88MT76"/>
<dbReference type="EMBL" id="JAUPFM010000008">
    <property type="protein sequence ID" value="KAK2843999.1"/>
    <property type="molecule type" value="Genomic_DNA"/>
</dbReference>
<dbReference type="GO" id="GO:0034314">
    <property type="term" value="P:Arp2/3 complex-mediated actin nucleation"/>
    <property type="evidence" value="ECO:0007669"/>
    <property type="project" value="InterPro"/>
</dbReference>
<evidence type="ECO:0000256" key="5">
    <source>
        <dbReference type="ARBA" id="ARBA00023212"/>
    </source>
</evidence>
<dbReference type="GO" id="GO:0030833">
    <property type="term" value="P:regulation of actin filament polymerization"/>
    <property type="evidence" value="ECO:0007669"/>
    <property type="project" value="InterPro"/>
</dbReference>
<comment type="caution">
    <text evidence="8">The sequence shown here is derived from an EMBL/GenBank/DDBJ whole genome shotgun (WGS) entry which is preliminary data.</text>
</comment>
<feature type="compositionally biased region" description="Basic and acidic residues" evidence="7">
    <location>
        <begin position="1"/>
        <end position="24"/>
    </location>
</feature>
<evidence type="ECO:0000313" key="8">
    <source>
        <dbReference type="EMBL" id="KAK2843999.1"/>
    </source>
</evidence>
<evidence type="ECO:0000256" key="3">
    <source>
        <dbReference type="ARBA" id="ARBA00022490"/>
    </source>
</evidence>
<dbReference type="FunFam" id="1.25.40.190:FF:000001">
    <property type="entry name" value="Actin-related protein 2/3 complex subunit 5"/>
    <property type="match status" value="1"/>
</dbReference>
<comment type="similarity">
    <text evidence="2 6">Belongs to the ARPC5 family.</text>
</comment>
<dbReference type="Gene3D" id="1.25.40.190">
    <property type="entry name" value="Actin-related protein 2/3 complex subunit 5"/>
    <property type="match status" value="1"/>
</dbReference>
<evidence type="ECO:0000256" key="6">
    <source>
        <dbReference type="RuleBase" id="RU004301"/>
    </source>
</evidence>
<evidence type="ECO:0000313" key="9">
    <source>
        <dbReference type="Proteomes" id="UP001187415"/>
    </source>
</evidence>
<dbReference type="PANTHER" id="PTHR12644">
    <property type="entry name" value="ARP2/3 COMPLEX 16 KD SUBUNIT P16-ARC"/>
    <property type="match status" value="1"/>
</dbReference>
<keyword evidence="3" id="KW-0963">Cytoplasm</keyword>
<feature type="region of interest" description="Disordered" evidence="7">
    <location>
        <begin position="1"/>
        <end position="40"/>
    </location>
</feature>
<proteinExistence type="inferred from homology"/>